<feature type="transmembrane region" description="Helical" evidence="1">
    <location>
        <begin position="118"/>
        <end position="146"/>
    </location>
</feature>
<name>A0A4R3MNF8_9FIRM</name>
<keyword evidence="1" id="KW-0812">Transmembrane</keyword>
<keyword evidence="3" id="KW-1185">Reference proteome</keyword>
<reference evidence="2 3" key="1">
    <citation type="submission" date="2019-03" db="EMBL/GenBank/DDBJ databases">
        <title>Genomic Encyclopedia of Type Strains, Phase IV (KMG-IV): sequencing the most valuable type-strain genomes for metagenomic binning, comparative biology and taxonomic classification.</title>
        <authorList>
            <person name="Goeker M."/>
        </authorList>
    </citation>
    <scope>NUCLEOTIDE SEQUENCE [LARGE SCALE GENOMIC DNA]</scope>
    <source>
        <strain evidence="2 3">DSM 24629</strain>
    </source>
</reference>
<protein>
    <submittedName>
        <fullName evidence="2">TraX protein</fullName>
    </submittedName>
</protein>
<organism evidence="2 3">
    <name type="scientific">Natranaerovirga pectinivora</name>
    <dbReference type="NCBI Taxonomy" id="682400"/>
    <lineage>
        <taxon>Bacteria</taxon>
        <taxon>Bacillati</taxon>
        <taxon>Bacillota</taxon>
        <taxon>Clostridia</taxon>
        <taxon>Lachnospirales</taxon>
        <taxon>Natranaerovirgaceae</taxon>
        <taxon>Natranaerovirga</taxon>
    </lineage>
</organism>
<feature type="transmembrane region" description="Helical" evidence="1">
    <location>
        <begin position="206"/>
        <end position="227"/>
    </location>
</feature>
<dbReference type="Proteomes" id="UP000294902">
    <property type="component" value="Unassembled WGS sequence"/>
</dbReference>
<proteinExistence type="predicted"/>
<feature type="transmembrane region" description="Helical" evidence="1">
    <location>
        <begin position="58"/>
        <end position="77"/>
    </location>
</feature>
<gene>
    <name evidence="2" type="ORF">EDC18_10146</name>
</gene>
<comment type="caution">
    <text evidence="2">The sequence shown here is derived from an EMBL/GenBank/DDBJ whole genome shotgun (WGS) entry which is preliminary data.</text>
</comment>
<dbReference type="RefSeq" id="WP_243115030.1">
    <property type="nucleotide sequence ID" value="NZ_SMAL01000001.1"/>
</dbReference>
<feature type="transmembrane region" description="Helical" evidence="1">
    <location>
        <begin position="89"/>
        <end position="106"/>
    </location>
</feature>
<evidence type="ECO:0000313" key="3">
    <source>
        <dbReference type="Proteomes" id="UP000294902"/>
    </source>
</evidence>
<dbReference type="Pfam" id="PF05857">
    <property type="entry name" value="TraX"/>
    <property type="match status" value="1"/>
</dbReference>
<dbReference type="AlphaFoldDB" id="A0A4R3MNF8"/>
<evidence type="ECO:0000313" key="2">
    <source>
        <dbReference type="EMBL" id="TCT16751.1"/>
    </source>
</evidence>
<dbReference type="EMBL" id="SMAL01000001">
    <property type="protein sequence ID" value="TCT16751.1"/>
    <property type="molecule type" value="Genomic_DNA"/>
</dbReference>
<feature type="transmembrane region" description="Helical" evidence="1">
    <location>
        <begin position="153"/>
        <end position="170"/>
    </location>
</feature>
<accession>A0A4R3MNF8</accession>
<feature type="transmembrane region" description="Helical" evidence="1">
    <location>
        <begin position="176"/>
        <end position="194"/>
    </location>
</feature>
<keyword evidence="1" id="KW-1133">Transmembrane helix</keyword>
<sequence>MSNSTLKWIAIISMLVDHMGAVLFPQVIVFRAIGRLAFPIFAFLITEGFIHTQNINKYIMRLGVFALVSEIPFNLAFYGRWFYLGHQNIFVTLFLGLLAITLYEKYRVVDKQKADGYLFLMLFGAFIINSDYSIFGVLMIFVFYIFKKDFKKIVIWNVIIVLSMVLPNWAANAFILNPWLILQLGALVSLYIIHLYNGKKGKQIKYLFYMFYPVHLIFLYIASLNFFF</sequence>
<keyword evidence="1" id="KW-0472">Membrane</keyword>
<evidence type="ECO:0000256" key="1">
    <source>
        <dbReference type="SAM" id="Phobius"/>
    </source>
</evidence>
<dbReference type="InterPro" id="IPR008875">
    <property type="entry name" value="TraX"/>
</dbReference>